<evidence type="ECO:0000313" key="1">
    <source>
        <dbReference type="EMBL" id="MCI3278640.1"/>
    </source>
</evidence>
<dbReference type="RefSeq" id="WP_242777473.1">
    <property type="nucleotide sequence ID" value="NZ_JALDAY010000020.1"/>
</dbReference>
<keyword evidence="2" id="KW-1185">Reference proteome</keyword>
<organism evidence="1 2">
    <name type="scientific">Streptomyces cylindrosporus</name>
    <dbReference type="NCBI Taxonomy" id="2927583"/>
    <lineage>
        <taxon>Bacteria</taxon>
        <taxon>Bacillati</taxon>
        <taxon>Actinomycetota</taxon>
        <taxon>Actinomycetes</taxon>
        <taxon>Kitasatosporales</taxon>
        <taxon>Streptomycetaceae</taxon>
        <taxon>Streptomyces</taxon>
    </lineage>
</organism>
<comment type="caution">
    <text evidence="1">The sequence shown here is derived from an EMBL/GenBank/DDBJ whole genome shotgun (WGS) entry which is preliminary data.</text>
</comment>
<dbReference type="EMBL" id="JALDAY010000020">
    <property type="protein sequence ID" value="MCI3278640.1"/>
    <property type="molecule type" value="Genomic_DNA"/>
</dbReference>
<evidence type="ECO:0000313" key="2">
    <source>
        <dbReference type="Proteomes" id="UP001165269"/>
    </source>
</evidence>
<name>A0ABS9YNB9_9ACTN</name>
<sequence length="309" mass="34016">MAALHGGLAFEHIVKAGLAARHPSLLADGRDFATMLHAAGFGDQAGAPLSKVKTLGAAEAYKRLRSLLSIPVSERDIDTLLMARNGVAHMGFHDATQTADALTQAVLVTDAVLDDIGEGERDFWGPYRDARHDLLVMQQDALEEVRRLAVQEAAEAAEWERNPLSAFIKSIKPAIEQEREIAEKVLATKIRYAQKLFRICSTQRLYASDMKSLAGMAEMRKWARPGECNVTHSRCPVCGYRKGVIRSRIGEDGGDVIDENVRECFAEMFDCPVCGLELDGGRELSLTGLRIHYYKDIDTGDTFTLPLGL</sequence>
<dbReference type="Proteomes" id="UP001165269">
    <property type="component" value="Unassembled WGS sequence"/>
</dbReference>
<accession>A0ABS9YNB9</accession>
<gene>
    <name evidence="1" type="ORF">MQP27_47005</name>
</gene>
<reference evidence="1" key="1">
    <citation type="submission" date="2022-03" db="EMBL/GenBank/DDBJ databases">
        <title>Streptomyces 7R015 and 7R016 isolated from Barleria lupulina in Thailand.</title>
        <authorList>
            <person name="Kanchanasin P."/>
            <person name="Phongsopitanun W."/>
            <person name="Tanasupawat S."/>
        </authorList>
    </citation>
    <scope>NUCLEOTIDE SEQUENCE</scope>
    <source>
        <strain evidence="1">7R015</strain>
    </source>
</reference>
<proteinExistence type="predicted"/>
<protein>
    <submittedName>
        <fullName evidence="1">Uncharacterized protein</fullName>
    </submittedName>
</protein>